<evidence type="ECO:0000259" key="1">
    <source>
        <dbReference type="PROSITE" id="PS50995"/>
    </source>
</evidence>
<gene>
    <name evidence="2" type="ORF">SAMN04488565_1578</name>
</gene>
<feature type="domain" description="HTH marR-type" evidence="1">
    <location>
        <begin position="17"/>
        <end position="150"/>
    </location>
</feature>
<proteinExistence type="predicted"/>
<keyword evidence="2" id="KW-0238">DNA-binding</keyword>
<reference evidence="2 3" key="1">
    <citation type="submission" date="2016-10" db="EMBL/GenBank/DDBJ databases">
        <authorList>
            <person name="de Groot N.N."/>
        </authorList>
    </citation>
    <scope>NUCLEOTIDE SEQUENCE [LARGE SCALE GENOMIC DNA]</scope>
    <source>
        <strain evidence="2 3">DSM 22788</strain>
    </source>
</reference>
<dbReference type="PANTHER" id="PTHR33164">
    <property type="entry name" value="TRANSCRIPTIONAL REGULATOR, MARR FAMILY"/>
    <property type="match status" value="1"/>
</dbReference>
<dbReference type="SUPFAM" id="SSF46785">
    <property type="entry name" value="Winged helix' DNA-binding domain"/>
    <property type="match status" value="1"/>
</dbReference>
<dbReference type="GO" id="GO:0003677">
    <property type="term" value="F:DNA binding"/>
    <property type="evidence" value="ECO:0007669"/>
    <property type="project" value="UniProtKB-KW"/>
</dbReference>
<dbReference type="Pfam" id="PF12802">
    <property type="entry name" value="MarR_2"/>
    <property type="match status" value="1"/>
</dbReference>
<dbReference type="InterPro" id="IPR036390">
    <property type="entry name" value="WH_DNA-bd_sf"/>
</dbReference>
<dbReference type="RefSeq" id="WP_074690103.1">
    <property type="nucleotide sequence ID" value="NZ_FNKB01000001.1"/>
</dbReference>
<protein>
    <submittedName>
        <fullName evidence="2">DNA-binding transcriptional regulator, MarR family</fullName>
    </submittedName>
</protein>
<dbReference type="Proteomes" id="UP000182690">
    <property type="component" value="Unassembled WGS sequence"/>
</dbReference>
<evidence type="ECO:0000313" key="2">
    <source>
        <dbReference type="EMBL" id="SDQ24336.1"/>
    </source>
</evidence>
<dbReference type="EMBL" id="FNKB01000001">
    <property type="protein sequence ID" value="SDQ24336.1"/>
    <property type="molecule type" value="Genomic_DNA"/>
</dbReference>
<dbReference type="InterPro" id="IPR000835">
    <property type="entry name" value="HTH_MarR-typ"/>
</dbReference>
<sequence length="160" mass="17095">MHDAPTTPGTAAGSTIDPEALADLAGAVVALAREIEFQHEHADYIPLTQTERLVLATLDRRGETAPSALAEQLGLKRSNVSIALRGLEAKALVARRRSSPDGRGVLVRPTPLAAQNLERLRARWAEVLAAVAPQALDTAPVAASLQEMTRALVERRRTQG</sequence>
<dbReference type="OrthoDB" id="5506299at2"/>
<accession>A0A1H0ZB65</accession>
<name>A0A1H0ZB65_9MICO</name>
<dbReference type="SMART" id="SM00347">
    <property type="entry name" value="HTH_MARR"/>
    <property type="match status" value="1"/>
</dbReference>
<dbReference type="eggNOG" id="COG1846">
    <property type="taxonomic scope" value="Bacteria"/>
</dbReference>
<dbReference type="InterPro" id="IPR036388">
    <property type="entry name" value="WH-like_DNA-bd_sf"/>
</dbReference>
<dbReference type="STRING" id="1079994.SAMN04488565_1578"/>
<dbReference type="GO" id="GO:0003700">
    <property type="term" value="F:DNA-binding transcription factor activity"/>
    <property type="evidence" value="ECO:0007669"/>
    <property type="project" value="InterPro"/>
</dbReference>
<dbReference type="GO" id="GO:0006950">
    <property type="term" value="P:response to stress"/>
    <property type="evidence" value="ECO:0007669"/>
    <property type="project" value="TreeGrafter"/>
</dbReference>
<dbReference type="Gene3D" id="1.10.10.10">
    <property type="entry name" value="Winged helix-like DNA-binding domain superfamily/Winged helix DNA-binding domain"/>
    <property type="match status" value="1"/>
</dbReference>
<dbReference type="AlphaFoldDB" id="A0A1H0ZB65"/>
<organism evidence="2 3">
    <name type="scientific">Leucobacter chromiiresistens</name>
    <dbReference type="NCBI Taxonomy" id="1079994"/>
    <lineage>
        <taxon>Bacteria</taxon>
        <taxon>Bacillati</taxon>
        <taxon>Actinomycetota</taxon>
        <taxon>Actinomycetes</taxon>
        <taxon>Micrococcales</taxon>
        <taxon>Microbacteriaceae</taxon>
        <taxon>Leucobacter</taxon>
    </lineage>
</organism>
<dbReference type="PROSITE" id="PS50995">
    <property type="entry name" value="HTH_MARR_2"/>
    <property type="match status" value="1"/>
</dbReference>
<dbReference type="InterPro" id="IPR039422">
    <property type="entry name" value="MarR/SlyA-like"/>
</dbReference>
<dbReference type="PANTHER" id="PTHR33164:SF43">
    <property type="entry name" value="HTH-TYPE TRANSCRIPTIONAL REPRESSOR YETL"/>
    <property type="match status" value="1"/>
</dbReference>
<evidence type="ECO:0000313" key="3">
    <source>
        <dbReference type="Proteomes" id="UP000182690"/>
    </source>
</evidence>